<comment type="similarity">
    <text evidence="2 6">Belongs to the enoyl-CoA hydratase/isomerase family.</text>
</comment>
<dbReference type="RefSeq" id="WP_284375062.1">
    <property type="nucleotide sequence ID" value="NZ_BSNN01000001.1"/>
</dbReference>
<keyword evidence="8" id="KW-1185">Reference proteome</keyword>
<accession>A0ABQ5VRB1</accession>
<dbReference type="PROSITE" id="PS00166">
    <property type="entry name" value="ENOYL_COA_HYDRATASE"/>
    <property type="match status" value="1"/>
</dbReference>
<sequence>MTQTLTTEITDDIARVTLNRPQQKNAMSFDMMRELYDVGQHLSSNTELRAIILIGAGDTFCAGIDLGDLMGAVGDMDAIHKRLSTQITPEIGNFFQAPTTIWGQLDVPVIAAIQGYALGAGAQLALGADFRFIAPDARFGLLEAKWGLIPDMGVTQSLPRLIREDQAMDLMMTGRTLDADETLQMGLATRIANDPYAEALEFAQLLSQRSPDTLRDAKKLARTAWATPNALQLEATLQSKIIATPNQMEMVAASMGKRAPKFR</sequence>
<dbReference type="SUPFAM" id="SSF52096">
    <property type="entry name" value="ClpP/crotonase"/>
    <property type="match status" value="1"/>
</dbReference>
<dbReference type="CDD" id="cd06558">
    <property type="entry name" value="crotonase-like"/>
    <property type="match status" value="1"/>
</dbReference>
<protein>
    <submittedName>
        <fullName evidence="7">Enoyl-CoA hydratase</fullName>
    </submittedName>
</protein>
<evidence type="ECO:0000256" key="5">
    <source>
        <dbReference type="ARBA" id="ARBA00023235"/>
    </source>
</evidence>
<proteinExistence type="inferred from homology"/>
<dbReference type="Proteomes" id="UP001156694">
    <property type="component" value="Unassembled WGS sequence"/>
</dbReference>
<comment type="pathway">
    <text evidence="1">Lipid metabolism; fatty acid beta-oxidation.</text>
</comment>
<reference evidence="8" key="1">
    <citation type="journal article" date="2019" name="Int. J. Syst. Evol. Microbiol.">
        <title>The Global Catalogue of Microorganisms (GCM) 10K type strain sequencing project: providing services to taxonomists for standard genome sequencing and annotation.</title>
        <authorList>
            <consortium name="The Broad Institute Genomics Platform"/>
            <consortium name="The Broad Institute Genome Sequencing Center for Infectious Disease"/>
            <person name="Wu L."/>
            <person name="Ma J."/>
        </authorList>
    </citation>
    <scope>NUCLEOTIDE SEQUENCE [LARGE SCALE GENOMIC DNA]</scope>
    <source>
        <strain evidence="8">NBRC 110140</strain>
    </source>
</reference>
<evidence type="ECO:0000256" key="6">
    <source>
        <dbReference type="RuleBase" id="RU003707"/>
    </source>
</evidence>
<dbReference type="InterPro" id="IPR018376">
    <property type="entry name" value="Enoyl-CoA_hyd/isom_CS"/>
</dbReference>
<keyword evidence="4" id="KW-0443">Lipid metabolism</keyword>
<dbReference type="Gene3D" id="1.10.12.10">
    <property type="entry name" value="Lyase 2-enoyl-coa Hydratase, Chain A, domain 2"/>
    <property type="match status" value="1"/>
</dbReference>
<keyword evidence="5" id="KW-0413">Isomerase</keyword>
<dbReference type="InterPro" id="IPR014748">
    <property type="entry name" value="Enoyl-CoA_hydra_C"/>
</dbReference>
<name>A0ABQ5VRB1_9RHOB</name>
<dbReference type="PANTHER" id="PTHR43149:SF1">
    <property type="entry name" value="DELTA(3,5)-DELTA(2,4)-DIENOYL-COA ISOMERASE, MITOCHONDRIAL"/>
    <property type="match status" value="1"/>
</dbReference>
<dbReference type="EMBL" id="BSNN01000001">
    <property type="protein sequence ID" value="GLQ33806.1"/>
    <property type="molecule type" value="Genomic_DNA"/>
</dbReference>
<gene>
    <name evidence="7" type="ORF">GCM10007939_00890</name>
</gene>
<evidence type="ECO:0000256" key="2">
    <source>
        <dbReference type="ARBA" id="ARBA00005254"/>
    </source>
</evidence>
<dbReference type="Pfam" id="PF00378">
    <property type="entry name" value="ECH_1"/>
    <property type="match status" value="1"/>
</dbReference>
<evidence type="ECO:0000256" key="4">
    <source>
        <dbReference type="ARBA" id="ARBA00023098"/>
    </source>
</evidence>
<organism evidence="7 8">
    <name type="scientific">Amylibacter marinus</name>
    <dbReference type="NCBI Taxonomy" id="1475483"/>
    <lineage>
        <taxon>Bacteria</taxon>
        <taxon>Pseudomonadati</taxon>
        <taxon>Pseudomonadota</taxon>
        <taxon>Alphaproteobacteria</taxon>
        <taxon>Rhodobacterales</taxon>
        <taxon>Paracoccaceae</taxon>
        <taxon>Amylibacter</taxon>
    </lineage>
</organism>
<evidence type="ECO:0000313" key="8">
    <source>
        <dbReference type="Proteomes" id="UP001156694"/>
    </source>
</evidence>
<dbReference type="NCBIfam" id="NF005699">
    <property type="entry name" value="PRK07509.1"/>
    <property type="match status" value="1"/>
</dbReference>
<dbReference type="InterPro" id="IPR029045">
    <property type="entry name" value="ClpP/crotonase-like_dom_sf"/>
</dbReference>
<comment type="caution">
    <text evidence="7">The sequence shown here is derived from an EMBL/GenBank/DDBJ whole genome shotgun (WGS) entry which is preliminary data.</text>
</comment>
<keyword evidence="3" id="KW-0276">Fatty acid metabolism</keyword>
<dbReference type="InterPro" id="IPR001753">
    <property type="entry name" value="Enoyl-CoA_hydra/iso"/>
</dbReference>
<dbReference type="PANTHER" id="PTHR43149">
    <property type="entry name" value="ENOYL-COA HYDRATASE"/>
    <property type="match status" value="1"/>
</dbReference>
<evidence type="ECO:0000313" key="7">
    <source>
        <dbReference type="EMBL" id="GLQ33806.1"/>
    </source>
</evidence>
<evidence type="ECO:0000256" key="3">
    <source>
        <dbReference type="ARBA" id="ARBA00022832"/>
    </source>
</evidence>
<dbReference type="InterPro" id="IPR045002">
    <property type="entry name" value="Ech1-like"/>
</dbReference>
<evidence type="ECO:0000256" key="1">
    <source>
        <dbReference type="ARBA" id="ARBA00005005"/>
    </source>
</evidence>
<dbReference type="Gene3D" id="3.90.226.10">
    <property type="entry name" value="2-enoyl-CoA Hydratase, Chain A, domain 1"/>
    <property type="match status" value="1"/>
</dbReference>